<dbReference type="InterPro" id="IPR041373">
    <property type="entry name" value="RT_RNaseH"/>
</dbReference>
<reference evidence="8" key="1">
    <citation type="submission" date="2021-03" db="EMBL/GenBank/DDBJ databases">
        <title>Draft genome sequence of rust myrtle Austropuccinia psidii MF-1, a brazilian biotype.</title>
        <authorList>
            <person name="Quecine M.C."/>
            <person name="Pachon D.M.R."/>
            <person name="Bonatelli M.L."/>
            <person name="Correr F.H."/>
            <person name="Franceschini L.M."/>
            <person name="Leite T.F."/>
            <person name="Margarido G.R.A."/>
            <person name="Almeida C.A."/>
            <person name="Ferrarezi J.A."/>
            <person name="Labate C.A."/>
        </authorList>
    </citation>
    <scope>NUCLEOTIDE SEQUENCE</scope>
    <source>
        <strain evidence="8">MF-1</strain>
    </source>
</reference>
<dbReference type="InterPro" id="IPR043502">
    <property type="entry name" value="DNA/RNA_pol_sf"/>
</dbReference>
<dbReference type="GO" id="GO:0016787">
    <property type="term" value="F:hydrolase activity"/>
    <property type="evidence" value="ECO:0007669"/>
    <property type="project" value="UniProtKB-KW"/>
</dbReference>
<keyword evidence="6" id="KW-0695">RNA-directed DNA polymerase</keyword>
<evidence type="ECO:0000256" key="3">
    <source>
        <dbReference type="ARBA" id="ARBA00022722"/>
    </source>
</evidence>
<evidence type="ECO:0000259" key="7">
    <source>
        <dbReference type="Pfam" id="PF17917"/>
    </source>
</evidence>
<accession>A0A9Q3I0J8</accession>
<sequence length="366" mass="42234">MSEFMIHRKIPRKYGGDLEHAVKRRTIEQSLAEDIINILEEVTTRTRISSGRVNLNTRQIKVSKVSPVSLELEKFKSEQLHEAEISLHLTDKQESELSSLLYDHKEAFASDKGPLEAIVDHEVEIILNIERPAYPGSPKLREALKIHIKELLDLCLIRKVGHNEELYIDASGDGLSAALHRVQIINDKPVEGPIFLIFRKIKPTEARYGESQMKCLFLVLALENLNNFQEGCVFEVITNFTAVKSLLKMKTPRRHMIRWKIAIQEYKGNMTIVHKDGNIQKNSDGLRRWPFPNNIDNPDYVTEEASQQIPIEGISVTDLNTTFFEEVINRYTQDRNCSILFQLLTKDCKDNSLIHSLEEIWKEKYD</sequence>
<keyword evidence="1" id="KW-0808">Transferase</keyword>
<dbReference type="SUPFAM" id="SSF56672">
    <property type="entry name" value="DNA/RNA polymerases"/>
    <property type="match status" value="1"/>
</dbReference>
<proteinExistence type="predicted"/>
<evidence type="ECO:0000256" key="2">
    <source>
        <dbReference type="ARBA" id="ARBA00022695"/>
    </source>
</evidence>
<evidence type="ECO:0000313" key="9">
    <source>
        <dbReference type="Proteomes" id="UP000765509"/>
    </source>
</evidence>
<keyword evidence="9" id="KW-1185">Reference proteome</keyword>
<keyword evidence="3" id="KW-0540">Nuclease</keyword>
<dbReference type="PANTHER" id="PTHR37984">
    <property type="entry name" value="PROTEIN CBG26694"/>
    <property type="match status" value="1"/>
</dbReference>
<keyword evidence="2" id="KW-0548">Nucleotidyltransferase</keyword>
<name>A0A9Q3I0J8_9BASI</name>
<evidence type="ECO:0000256" key="6">
    <source>
        <dbReference type="ARBA" id="ARBA00022918"/>
    </source>
</evidence>
<organism evidence="8 9">
    <name type="scientific">Austropuccinia psidii MF-1</name>
    <dbReference type="NCBI Taxonomy" id="1389203"/>
    <lineage>
        <taxon>Eukaryota</taxon>
        <taxon>Fungi</taxon>
        <taxon>Dikarya</taxon>
        <taxon>Basidiomycota</taxon>
        <taxon>Pucciniomycotina</taxon>
        <taxon>Pucciniomycetes</taxon>
        <taxon>Pucciniales</taxon>
        <taxon>Sphaerophragmiaceae</taxon>
        <taxon>Austropuccinia</taxon>
    </lineage>
</organism>
<protein>
    <recommendedName>
        <fullName evidence="7">Reverse transcriptase RNase H-like domain-containing protein</fullName>
    </recommendedName>
</protein>
<dbReference type="InterPro" id="IPR050951">
    <property type="entry name" value="Retrovirus_Pol_polyprotein"/>
</dbReference>
<dbReference type="AlphaFoldDB" id="A0A9Q3I0J8"/>
<dbReference type="PANTHER" id="PTHR37984:SF5">
    <property type="entry name" value="PROTEIN NYNRIN-LIKE"/>
    <property type="match status" value="1"/>
</dbReference>
<evidence type="ECO:0000256" key="5">
    <source>
        <dbReference type="ARBA" id="ARBA00022801"/>
    </source>
</evidence>
<dbReference type="Pfam" id="PF17917">
    <property type="entry name" value="RT_RNaseH"/>
    <property type="match status" value="1"/>
</dbReference>
<comment type="caution">
    <text evidence="8">The sequence shown here is derived from an EMBL/GenBank/DDBJ whole genome shotgun (WGS) entry which is preliminary data.</text>
</comment>
<feature type="domain" description="Reverse transcriptase RNase H-like" evidence="7">
    <location>
        <begin position="165"/>
        <end position="266"/>
    </location>
</feature>
<dbReference type="Proteomes" id="UP000765509">
    <property type="component" value="Unassembled WGS sequence"/>
</dbReference>
<evidence type="ECO:0000256" key="4">
    <source>
        <dbReference type="ARBA" id="ARBA00022759"/>
    </source>
</evidence>
<dbReference type="GO" id="GO:0004519">
    <property type="term" value="F:endonuclease activity"/>
    <property type="evidence" value="ECO:0007669"/>
    <property type="project" value="UniProtKB-KW"/>
</dbReference>
<dbReference type="GO" id="GO:0003964">
    <property type="term" value="F:RNA-directed DNA polymerase activity"/>
    <property type="evidence" value="ECO:0007669"/>
    <property type="project" value="UniProtKB-KW"/>
</dbReference>
<evidence type="ECO:0000313" key="8">
    <source>
        <dbReference type="EMBL" id="MBW0523673.1"/>
    </source>
</evidence>
<keyword evidence="4" id="KW-0255">Endonuclease</keyword>
<gene>
    <name evidence="8" type="ORF">O181_063388</name>
</gene>
<dbReference type="EMBL" id="AVOT02030476">
    <property type="protein sequence ID" value="MBW0523673.1"/>
    <property type="molecule type" value="Genomic_DNA"/>
</dbReference>
<evidence type="ECO:0000256" key="1">
    <source>
        <dbReference type="ARBA" id="ARBA00022679"/>
    </source>
</evidence>
<keyword evidence="5" id="KW-0378">Hydrolase</keyword>